<name>A0ABM8T8T3_9BURK</name>
<accession>A0ABM8T8T3</accession>
<gene>
    <name evidence="1" type="ORF">R69658_08182</name>
</gene>
<comment type="caution">
    <text evidence="1">The sequence shown here is derived from an EMBL/GenBank/DDBJ whole genome shotgun (WGS) entry which is preliminary data.</text>
</comment>
<protein>
    <submittedName>
        <fullName evidence="1">Uncharacterized protein</fullName>
    </submittedName>
</protein>
<evidence type="ECO:0000313" key="2">
    <source>
        <dbReference type="Proteomes" id="UP000674425"/>
    </source>
</evidence>
<organism evidence="1 2">
    <name type="scientific">Paraburkholderia aspalathi</name>
    <dbReference type="NCBI Taxonomy" id="1324617"/>
    <lineage>
        <taxon>Bacteria</taxon>
        <taxon>Pseudomonadati</taxon>
        <taxon>Pseudomonadota</taxon>
        <taxon>Betaproteobacteria</taxon>
        <taxon>Burkholderiales</taxon>
        <taxon>Burkholderiaceae</taxon>
        <taxon>Paraburkholderia</taxon>
    </lineage>
</organism>
<keyword evidence="2" id="KW-1185">Reference proteome</keyword>
<sequence length="86" mass="9610">MTRDQELYREIGQILYEAAPDESEKIVMRAKLVPQGVCSSARALFTMAGTVFLLIESRRPISRYDCPVATSASTFGATSHHLSVFW</sequence>
<evidence type="ECO:0000313" key="1">
    <source>
        <dbReference type="EMBL" id="CAE6871545.1"/>
    </source>
</evidence>
<proteinExistence type="predicted"/>
<reference evidence="1 2" key="1">
    <citation type="submission" date="2021-02" db="EMBL/GenBank/DDBJ databases">
        <authorList>
            <person name="Vanwijnsberghe S."/>
        </authorList>
    </citation>
    <scope>NUCLEOTIDE SEQUENCE [LARGE SCALE GENOMIC DNA]</scope>
    <source>
        <strain evidence="1 2">R-69658</strain>
    </source>
</reference>
<dbReference type="EMBL" id="CAJNAU010000282">
    <property type="protein sequence ID" value="CAE6871545.1"/>
    <property type="molecule type" value="Genomic_DNA"/>
</dbReference>
<dbReference type="Proteomes" id="UP000674425">
    <property type="component" value="Unassembled WGS sequence"/>
</dbReference>